<dbReference type="Pfam" id="PF20434">
    <property type="entry name" value="BD-FAE"/>
    <property type="match status" value="1"/>
</dbReference>
<dbReference type="PANTHER" id="PTHR48081">
    <property type="entry name" value="AB HYDROLASE SUPERFAMILY PROTEIN C4A8.06C"/>
    <property type="match status" value="1"/>
</dbReference>
<evidence type="ECO:0000256" key="2">
    <source>
        <dbReference type="SAM" id="SignalP"/>
    </source>
</evidence>
<dbReference type="InterPro" id="IPR050300">
    <property type="entry name" value="GDXG_lipolytic_enzyme"/>
</dbReference>
<keyword evidence="5" id="KW-1185">Reference proteome</keyword>
<evidence type="ECO:0000313" key="4">
    <source>
        <dbReference type="EMBL" id="GEP44659.1"/>
    </source>
</evidence>
<dbReference type="EMBL" id="BKAG01000033">
    <property type="protein sequence ID" value="GEP44659.1"/>
    <property type="molecule type" value="Genomic_DNA"/>
</dbReference>
<dbReference type="Proteomes" id="UP000321577">
    <property type="component" value="Unassembled WGS sequence"/>
</dbReference>
<comment type="caution">
    <text evidence="4">The sequence shown here is derived from an EMBL/GenBank/DDBJ whole genome shotgun (WGS) entry which is preliminary data.</text>
</comment>
<feature type="domain" description="BD-FAE-like" evidence="3">
    <location>
        <begin position="57"/>
        <end position="268"/>
    </location>
</feature>
<dbReference type="PANTHER" id="PTHR48081:SF13">
    <property type="entry name" value="ALPHA_BETA HYDROLASE"/>
    <property type="match status" value="1"/>
</dbReference>
<name>A0A512MD53_9BACT</name>
<protein>
    <recommendedName>
        <fullName evidence="3">BD-FAE-like domain-containing protein</fullName>
    </recommendedName>
</protein>
<sequence>MKLPPLLLAALLASASASAQEALTPQQRALKVAGQNKIELHLDQPYAGNDNPKQRVDLYLPKERKSDKPLPVVALIHGGGWVNGDRIGYAALAIQLARTGDFATVAVGYRLTKEAHWPEQIYDCKAAIRWIRAHAKEYNLDPDRIAVWGSSAGGHLSSLLGTSGDVKELEGTLGPNTQFSSRVQAVVNQCGPEDFTQALMFDKEGKPITKDDAVIGLLGGTYEEKHAEAVAASPLTYVTKDDPPFITFHGTADQRVSWRHAETIHAALQKAGVPSLLVPITDGGHSSVNHPEAKVRGEQFVSKHLRGATVEIDTTSLKALPPPAQK</sequence>
<dbReference type="GO" id="GO:0016787">
    <property type="term" value="F:hydrolase activity"/>
    <property type="evidence" value="ECO:0007669"/>
    <property type="project" value="UniProtKB-KW"/>
</dbReference>
<evidence type="ECO:0000313" key="5">
    <source>
        <dbReference type="Proteomes" id="UP000321577"/>
    </source>
</evidence>
<dbReference type="InterPro" id="IPR049492">
    <property type="entry name" value="BD-FAE-like_dom"/>
</dbReference>
<proteinExistence type="predicted"/>
<keyword evidence="1" id="KW-0378">Hydrolase</keyword>
<accession>A0A512MD53</accession>
<dbReference type="OrthoDB" id="24847at2"/>
<reference evidence="4 5" key="1">
    <citation type="submission" date="2019-07" db="EMBL/GenBank/DDBJ databases">
        <title>Whole genome shotgun sequence of Brevifollis gellanilyticus NBRC 108608.</title>
        <authorList>
            <person name="Hosoyama A."/>
            <person name="Uohara A."/>
            <person name="Ohji S."/>
            <person name="Ichikawa N."/>
        </authorList>
    </citation>
    <scope>NUCLEOTIDE SEQUENCE [LARGE SCALE GENOMIC DNA]</scope>
    <source>
        <strain evidence="4 5">NBRC 108608</strain>
    </source>
</reference>
<feature type="chain" id="PRO_5021928874" description="BD-FAE-like domain-containing protein" evidence="2">
    <location>
        <begin position="20"/>
        <end position="326"/>
    </location>
</feature>
<evidence type="ECO:0000259" key="3">
    <source>
        <dbReference type="Pfam" id="PF20434"/>
    </source>
</evidence>
<keyword evidence="2" id="KW-0732">Signal</keyword>
<gene>
    <name evidence="4" type="ORF">BGE01nite_39500</name>
</gene>
<dbReference type="RefSeq" id="WP_146852818.1">
    <property type="nucleotide sequence ID" value="NZ_BKAG01000033.1"/>
</dbReference>
<dbReference type="SUPFAM" id="SSF53474">
    <property type="entry name" value="alpha/beta-Hydrolases"/>
    <property type="match status" value="1"/>
</dbReference>
<feature type="signal peptide" evidence="2">
    <location>
        <begin position="1"/>
        <end position="19"/>
    </location>
</feature>
<dbReference type="InterPro" id="IPR029058">
    <property type="entry name" value="AB_hydrolase_fold"/>
</dbReference>
<evidence type="ECO:0000256" key="1">
    <source>
        <dbReference type="ARBA" id="ARBA00022801"/>
    </source>
</evidence>
<organism evidence="4 5">
    <name type="scientific">Brevifollis gellanilyticus</name>
    <dbReference type="NCBI Taxonomy" id="748831"/>
    <lineage>
        <taxon>Bacteria</taxon>
        <taxon>Pseudomonadati</taxon>
        <taxon>Verrucomicrobiota</taxon>
        <taxon>Verrucomicrobiia</taxon>
        <taxon>Verrucomicrobiales</taxon>
        <taxon>Verrucomicrobiaceae</taxon>
    </lineage>
</organism>
<dbReference type="Gene3D" id="3.40.50.1820">
    <property type="entry name" value="alpha/beta hydrolase"/>
    <property type="match status" value="1"/>
</dbReference>
<dbReference type="AlphaFoldDB" id="A0A512MD53"/>